<dbReference type="FunFam" id="3.40.30.10:FF:000122">
    <property type="entry name" value="Peroxiredoxin Q chloroplastic"/>
    <property type="match status" value="1"/>
</dbReference>
<dbReference type="EC" id="1.11.1.24" evidence="3"/>
<keyword evidence="5" id="KW-0049">Antioxidant</keyword>
<keyword evidence="4" id="KW-0575">Peroxidase</keyword>
<evidence type="ECO:0000256" key="4">
    <source>
        <dbReference type="ARBA" id="ARBA00022559"/>
    </source>
</evidence>
<dbReference type="InterPro" id="IPR036249">
    <property type="entry name" value="Thioredoxin-like_sf"/>
</dbReference>
<name>A0A556MNZ3_9FLAO</name>
<keyword evidence="8" id="KW-0793">Thylakoid</keyword>
<dbReference type="GO" id="GO:0005737">
    <property type="term" value="C:cytoplasm"/>
    <property type="evidence" value="ECO:0007669"/>
    <property type="project" value="TreeGrafter"/>
</dbReference>
<evidence type="ECO:0000256" key="10">
    <source>
        <dbReference type="ARBA" id="ARBA00023284"/>
    </source>
</evidence>
<evidence type="ECO:0000256" key="11">
    <source>
        <dbReference type="ARBA" id="ARBA00032824"/>
    </source>
</evidence>
<evidence type="ECO:0000313" key="18">
    <source>
        <dbReference type="EMBL" id="TSJ41616.1"/>
    </source>
</evidence>
<dbReference type="PANTHER" id="PTHR42801">
    <property type="entry name" value="THIOREDOXIN-DEPENDENT PEROXIDE REDUCTASE"/>
    <property type="match status" value="1"/>
</dbReference>
<reference evidence="18 19" key="1">
    <citation type="submission" date="2019-07" db="EMBL/GenBank/DDBJ databases">
        <authorList>
            <person name="Huq M.A."/>
        </authorList>
    </citation>
    <scope>NUCLEOTIDE SEQUENCE [LARGE SCALE GENOMIC DNA]</scope>
    <source>
        <strain evidence="18 19">MAH-3</strain>
    </source>
</reference>
<dbReference type="GO" id="GO:0009579">
    <property type="term" value="C:thylakoid"/>
    <property type="evidence" value="ECO:0007669"/>
    <property type="project" value="UniProtKB-SubCell"/>
</dbReference>
<keyword evidence="19" id="KW-1185">Reference proteome</keyword>
<evidence type="ECO:0000256" key="15">
    <source>
        <dbReference type="ARBA" id="ARBA00060385"/>
    </source>
</evidence>
<dbReference type="PROSITE" id="PS51352">
    <property type="entry name" value="THIOREDOXIN_2"/>
    <property type="match status" value="1"/>
</dbReference>
<dbReference type="SUPFAM" id="SSF52833">
    <property type="entry name" value="Thioredoxin-like"/>
    <property type="match status" value="1"/>
</dbReference>
<evidence type="ECO:0000256" key="14">
    <source>
        <dbReference type="ARBA" id="ARBA00049091"/>
    </source>
</evidence>
<dbReference type="AlphaFoldDB" id="A0A556MNZ3"/>
<dbReference type="GO" id="GO:0045454">
    <property type="term" value="P:cell redox homeostasis"/>
    <property type="evidence" value="ECO:0007669"/>
    <property type="project" value="TreeGrafter"/>
</dbReference>
<comment type="subunit">
    <text evidence="2">Monomer.</text>
</comment>
<proteinExistence type="inferred from homology"/>
<evidence type="ECO:0000256" key="16">
    <source>
        <dbReference type="PIRSR" id="PIRSR000239-1"/>
    </source>
</evidence>
<dbReference type="CDD" id="cd03017">
    <property type="entry name" value="PRX_BCP"/>
    <property type="match status" value="1"/>
</dbReference>
<evidence type="ECO:0000256" key="6">
    <source>
        <dbReference type="ARBA" id="ARBA00022946"/>
    </source>
</evidence>
<dbReference type="OrthoDB" id="9812811at2"/>
<dbReference type="PIRSF" id="PIRSF000239">
    <property type="entry name" value="AHPC"/>
    <property type="match status" value="1"/>
</dbReference>
<evidence type="ECO:0000256" key="7">
    <source>
        <dbReference type="ARBA" id="ARBA00023002"/>
    </source>
</evidence>
<evidence type="ECO:0000256" key="3">
    <source>
        <dbReference type="ARBA" id="ARBA00013017"/>
    </source>
</evidence>
<comment type="caution">
    <text evidence="18">The sequence shown here is derived from an EMBL/GenBank/DDBJ whole genome shotgun (WGS) entry which is preliminary data.</text>
</comment>
<keyword evidence="10" id="KW-0676">Redox-active center</keyword>
<dbReference type="InterPro" id="IPR000866">
    <property type="entry name" value="AhpC/TSA"/>
</dbReference>
<evidence type="ECO:0000256" key="1">
    <source>
        <dbReference type="ARBA" id="ARBA00003330"/>
    </source>
</evidence>
<comment type="subcellular location">
    <subcellularLocation>
        <location evidence="15">Thylakoid</location>
    </subcellularLocation>
</comment>
<dbReference type="EMBL" id="VLPL01000007">
    <property type="protein sequence ID" value="TSJ41616.1"/>
    <property type="molecule type" value="Genomic_DNA"/>
</dbReference>
<gene>
    <name evidence="18" type="ORF">FO442_14235</name>
</gene>
<evidence type="ECO:0000313" key="19">
    <source>
        <dbReference type="Proteomes" id="UP000316008"/>
    </source>
</evidence>
<evidence type="ECO:0000256" key="12">
    <source>
        <dbReference type="ARBA" id="ARBA00038489"/>
    </source>
</evidence>
<accession>A0A556MNZ3</accession>
<dbReference type="GO" id="GO:0008379">
    <property type="term" value="F:thioredoxin peroxidase activity"/>
    <property type="evidence" value="ECO:0007669"/>
    <property type="project" value="TreeGrafter"/>
</dbReference>
<dbReference type="Proteomes" id="UP000316008">
    <property type="component" value="Unassembled WGS sequence"/>
</dbReference>
<dbReference type="RefSeq" id="WP_144333874.1">
    <property type="nucleotide sequence ID" value="NZ_VLPL01000007.1"/>
</dbReference>
<comment type="catalytic activity">
    <reaction evidence="14">
        <text>a hydroperoxide + [thioredoxin]-dithiol = an alcohol + [thioredoxin]-disulfide + H2O</text>
        <dbReference type="Rhea" id="RHEA:62620"/>
        <dbReference type="Rhea" id="RHEA-COMP:10698"/>
        <dbReference type="Rhea" id="RHEA-COMP:10700"/>
        <dbReference type="ChEBI" id="CHEBI:15377"/>
        <dbReference type="ChEBI" id="CHEBI:29950"/>
        <dbReference type="ChEBI" id="CHEBI:30879"/>
        <dbReference type="ChEBI" id="CHEBI:35924"/>
        <dbReference type="ChEBI" id="CHEBI:50058"/>
        <dbReference type="EC" id="1.11.1.24"/>
    </reaction>
</comment>
<feature type="active site" description="Cysteine sulfenic acid (-SOH) intermediate; for peroxidase activity" evidence="16">
    <location>
        <position position="46"/>
    </location>
</feature>
<organism evidence="18 19">
    <name type="scientific">Fluviicola chungangensis</name>
    <dbReference type="NCBI Taxonomy" id="2597671"/>
    <lineage>
        <taxon>Bacteria</taxon>
        <taxon>Pseudomonadati</taxon>
        <taxon>Bacteroidota</taxon>
        <taxon>Flavobacteriia</taxon>
        <taxon>Flavobacteriales</taxon>
        <taxon>Crocinitomicaceae</taxon>
        <taxon>Fluviicola</taxon>
    </lineage>
</organism>
<keyword evidence="7" id="KW-0560">Oxidoreductase</keyword>
<dbReference type="GO" id="GO:0034599">
    <property type="term" value="P:cellular response to oxidative stress"/>
    <property type="evidence" value="ECO:0007669"/>
    <property type="project" value="TreeGrafter"/>
</dbReference>
<dbReference type="PANTHER" id="PTHR42801:SF4">
    <property type="entry name" value="AHPC_TSA FAMILY PROTEIN"/>
    <property type="match status" value="1"/>
</dbReference>
<evidence type="ECO:0000256" key="8">
    <source>
        <dbReference type="ARBA" id="ARBA00023078"/>
    </source>
</evidence>
<evidence type="ECO:0000256" key="5">
    <source>
        <dbReference type="ARBA" id="ARBA00022862"/>
    </source>
</evidence>
<dbReference type="InterPro" id="IPR024706">
    <property type="entry name" value="Peroxiredoxin_AhpC-typ"/>
</dbReference>
<evidence type="ECO:0000259" key="17">
    <source>
        <dbReference type="PROSITE" id="PS51352"/>
    </source>
</evidence>
<keyword evidence="6" id="KW-0809">Transit peptide</keyword>
<evidence type="ECO:0000256" key="2">
    <source>
        <dbReference type="ARBA" id="ARBA00011245"/>
    </source>
</evidence>
<dbReference type="Gene3D" id="3.40.30.10">
    <property type="entry name" value="Glutaredoxin"/>
    <property type="match status" value="1"/>
</dbReference>
<dbReference type="InterPro" id="IPR013766">
    <property type="entry name" value="Thioredoxin_domain"/>
</dbReference>
<feature type="domain" description="Thioredoxin" evidence="17">
    <location>
        <begin position="3"/>
        <end position="153"/>
    </location>
</feature>
<evidence type="ECO:0000256" key="13">
    <source>
        <dbReference type="ARBA" id="ARBA00042639"/>
    </source>
</evidence>
<comment type="function">
    <text evidence="1">Thiol-specific peroxidase that catalyzes the reduction of hydrogen peroxide and organic hydroperoxides to water and alcohols, respectively. Plays a role in cell protection against oxidative stress by detoxifying peroxides and as sensor of hydrogen peroxide-mediated signaling events.</text>
</comment>
<protein>
    <recommendedName>
        <fullName evidence="3">thioredoxin-dependent peroxiredoxin</fullName>
        <ecNumber evidence="3">1.11.1.24</ecNumber>
    </recommendedName>
    <alternativeName>
        <fullName evidence="11">Thioredoxin peroxidase</fullName>
    </alternativeName>
    <alternativeName>
        <fullName evidence="13">Thioredoxin-dependent peroxiredoxin Bcp</fullName>
    </alternativeName>
</protein>
<comment type="similarity">
    <text evidence="12">Belongs to the peroxiredoxin family. BCP/PrxQ subfamily.</text>
</comment>
<sequence length="156" mass="17324">MAIAVGDKCPEFTLKDQNNTTFDIQSVLGKKIIVLYFYPKDDTPGCTAEACSFRDSYEDFRDLGCEVIGISSDSPKKHAEFAAKHRLTFTLLADTEKKVRKQFGVPGNLFGLIPGRVTYIIDKKGIVRHIYNSLTNAAGHIKESINAVKSILHEEA</sequence>
<evidence type="ECO:0000256" key="9">
    <source>
        <dbReference type="ARBA" id="ARBA00023157"/>
    </source>
</evidence>
<keyword evidence="9" id="KW-1015">Disulfide bond</keyword>
<dbReference type="InterPro" id="IPR050924">
    <property type="entry name" value="Peroxiredoxin_BCP/PrxQ"/>
</dbReference>
<dbReference type="Pfam" id="PF00578">
    <property type="entry name" value="AhpC-TSA"/>
    <property type="match status" value="1"/>
</dbReference>